<feature type="compositionally biased region" description="Basic and acidic residues" evidence="1">
    <location>
        <begin position="402"/>
        <end position="420"/>
    </location>
</feature>
<accession>A0A9W9ULY8</accession>
<sequence length="606" mass="66860">MKQVVGAPFTGLLSSSEDVEQQKRIIELLIEGSQQRFDDAGLHQKKRSSLLRDASKPVMERLKNLLGHRVKIYLSSVVYQLLNAKTSLRWSRTSNNCQTFCNNLIENSIFGSLTTGGGVEGPTSSSSLYLMSFVCPQEGYLKNRVRTKYDVPCGLTEEYLLKFHFGRHDEVDIIDDLQEYWYDWGAFGAPLYKNQDLFPWDCSEAYGRYPTKCNDCNLAKHIWAFPFDSWSMVELHLHRDSQMYPSSDGKWMENRLKVLAAASLLARAAAGMVRSKRFRDETEWLSPMSDMSLNKEPGLVRVKLGGIHRAQPFSHYFEAGRYYVYFQAEWAIRNRPQQIIEYEALRDARMKRKELGGGGGGGGGELSTNNIDPHAAAILEQQFQSFFGLAMAEIDIPTAGESDAHNQNHDDDANHTERDQNPINSTASTTNSGHDSDATSHVSSQHDTTVDDHTDVSTPTAPSHTAGSSSHQPSSRHSGRDDTSDVGSLPSGFNHLHSYNHRSKPSGSSSYHPSSSHDHHSSTNDHHSYSPSYSSASYSSPSHSSTSYSSPSYSSPSYSSPSYSSPSYGGTSSSHGHSSTSYGGTSSSYGGSSSHGGGSNSYSNDY</sequence>
<dbReference type="EMBL" id="JAPZBR010000006">
    <property type="protein sequence ID" value="KAJ5349973.1"/>
    <property type="molecule type" value="Genomic_DNA"/>
</dbReference>
<evidence type="ECO:0000313" key="2">
    <source>
        <dbReference type="EMBL" id="KAJ5349973.1"/>
    </source>
</evidence>
<comment type="caution">
    <text evidence="2">The sequence shown here is derived from an EMBL/GenBank/DDBJ whole genome shotgun (WGS) entry which is preliminary data.</text>
</comment>
<evidence type="ECO:0000256" key="1">
    <source>
        <dbReference type="SAM" id="MobiDB-lite"/>
    </source>
</evidence>
<reference evidence="2" key="2">
    <citation type="journal article" date="2023" name="IMA Fungus">
        <title>Comparative genomic study of the Penicillium genus elucidates a diverse pangenome and 15 lateral gene transfer events.</title>
        <authorList>
            <person name="Petersen C."/>
            <person name="Sorensen T."/>
            <person name="Nielsen M.R."/>
            <person name="Sondergaard T.E."/>
            <person name="Sorensen J.L."/>
            <person name="Fitzpatrick D.A."/>
            <person name="Frisvad J.C."/>
            <person name="Nielsen K.L."/>
        </authorList>
    </citation>
    <scope>NUCLEOTIDE SEQUENCE</scope>
    <source>
        <strain evidence="2">IBT 35675</strain>
    </source>
</reference>
<dbReference type="AlphaFoldDB" id="A0A9W9ULY8"/>
<feature type="compositionally biased region" description="Low complexity" evidence="1">
    <location>
        <begin position="529"/>
        <end position="592"/>
    </location>
</feature>
<feature type="compositionally biased region" description="Low complexity" evidence="1">
    <location>
        <begin position="467"/>
        <end position="476"/>
    </location>
</feature>
<feature type="compositionally biased region" description="Polar residues" evidence="1">
    <location>
        <begin position="421"/>
        <end position="445"/>
    </location>
</feature>
<keyword evidence="3" id="KW-1185">Reference proteome</keyword>
<organism evidence="2 3">
    <name type="scientific">Penicillium brevicompactum</name>
    <dbReference type="NCBI Taxonomy" id="5074"/>
    <lineage>
        <taxon>Eukaryota</taxon>
        <taxon>Fungi</taxon>
        <taxon>Dikarya</taxon>
        <taxon>Ascomycota</taxon>
        <taxon>Pezizomycotina</taxon>
        <taxon>Eurotiomycetes</taxon>
        <taxon>Eurotiomycetidae</taxon>
        <taxon>Eurotiales</taxon>
        <taxon>Aspergillaceae</taxon>
        <taxon>Penicillium</taxon>
    </lineage>
</organism>
<name>A0A9W9ULY8_PENBR</name>
<reference evidence="2" key="1">
    <citation type="submission" date="2022-12" db="EMBL/GenBank/DDBJ databases">
        <authorList>
            <person name="Petersen C."/>
        </authorList>
    </citation>
    <scope>NUCLEOTIDE SEQUENCE</scope>
    <source>
        <strain evidence="2">IBT 35675</strain>
    </source>
</reference>
<protein>
    <submittedName>
        <fullName evidence="2">Uncharacterized protein</fullName>
    </submittedName>
</protein>
<feature type="compositionally biased region" description="Basic and acidic residues" evidence="1">
    <location>
        <begin position="515"/>
        <end position="528"/>
    </location>
</feature>
<feature type="compositionally biased region" description="Low complexity" evidence="1">
    <location>
        <begin position="505"/>
        <end position="514"/>
    </location>
</feature>
<proteinExistence type="predicted"/>
<dbReference type="Proteomes" id="UP001148299">
    <property type="component" value="Unassembled WGS sequence"/>
</dbReference>
<feature type="region of interest" description="Disordered" evidence="1">
    <location>
        <begin position="400"/>
        <end position="606"/>
    </location>
</feature>
<gene>
    <name evidence="2" type="ORF">N7541_007700</name>
</gene>
<evidence type="ECO:0000313" key="3">
    <source>
        <dbReference type="Proteomes" id="UP001148299"/>
    </source>
</evidence>